<accession>X0XSK4</accession>
<reference evidence="2" key="1">
    <citation type="journal article" date="2014" name="Front. Microbiol.">
        <title>High frequency of phylogenetically diverse reductive dehalogenase-homologous genes in deep subseafloor sedimentary metagenomes.</title>
        <authorList>
            <person name="Kawai M."/>
            <person name="Futagami T."/>
            <person name="Toyoda A."/>
            <person name="Takaki Y."/>
            <person name="Nishi S."/>
            <person name="Hori S."/>
            <person name="Arai W."/>
            <person name="Tsubouchi T."/>
            <person name="Morono Y."/>
            <person name="Uchiyama I."/>
            <person name="Ito T."/>
            <person name="Fujiyama A."/>
            <person name="Inagaki F."/>
            <person name="Takami H."/>
        </authorList>
    </citation>
    <scope>NUCLEOTIDE SEQUENCE</scope>
    <source>
        <strain evidence="2">Expedition CK06-06</strain>
    </source>
</reference>
<dbReference type="Gene3D" id="3.30.450.40">
    <property type="match status" value="1"/>
</dbReference>
<dbReference type="SUPFAM" id="SSF55781">
    <property type="entry name" value="GAF domain-like"/>
    <property type="match status" value="1"/>
</dbReference>
<sequence>ALKDSQFKDVKSVREYSIRSAVCVPLLFREEVMGVVYLDNRISAGSFSQDDMMFLTALCHQAGIAMRNAWLHRQVVQENIRLGKALKPKFQVMGESEEMKKVFAAIKKVAPS</sequence>
<feature type="non-terminal residue" evidence="2">
    <location>
        <position position="112"/>
    </location>
</feature>
<dbReference type="EMBL" id="BARS01058180">
    <property type="protein sequence ID" value="GAG46174.1"/>
    <property type="molecule type" value="Genomic_DNA"/>
</dbReference>
<protein>
    <recommendedName>
        <fullName evidence="1">GAF domain-containing protein</fullName>
    </recommendedName>
</protein>
<evidence type="ECO:0000259" key="1">
    <source>
        <dbReference type="Pfam" id="PF01590"/>
    </source>
</evidence>
<dbReference type="InterPro" id="IPR003018">
    <property type="entry name" value="GAF"/>
</dbReference>
<proteinExistence type="predicted"/>
<comment type="caution">
    <text evidence="2">The sequence shown here is derived from an EMBL/GenBank/DDBJ whole genome shotgun (WGS) entry which is preliminary data.</text>
</comment>
<dbReference type="InterPro" id="IPR029016">
    <property type="entry name" value="GAF-like_dom_sf"/>
</dbReference>
<feature type="non-terminal residue" evidence="2">
    <location>
        <position position="1"/>
    </location>
</feature>
<evidence type="ECO:0000313" key="2">
    <source>
        <dbReference type="EMBL" id="GAG46174.1"/>
    </source>
</evidence>
<feature type="domain" description="GAF" evidence="1">
    <location>
        <begin position="4"/>
        <end position="66"/>
    </location>
</feature>
<gene>
    <name evidence="2" type="ORF">S01H1_84974</name>
</gene>
<name>X0XSK4_9ZZZZ</name>
<organism evidence="2">
    <name type="scientific">marine sediment metagenome</name>
    <dbReference type="NCBI Taxonomy" id="412755"/>
    <lineage>
        <taxon>unclassified sequences</taxon>
        <taxon>metagenomes</taxon>
        <taxon>ecological metagenomes</taxon>
    </lineage>
</organism>
<dbReference type="Pfam" id="PF01590">
    <property type="entry name" value="GAF"/>
    <property type="match status" value="1"/>
</dbReference>
<dbReference type="AlphaFoldDB" id="X0XSK4"/>